<dbReference type="AlphaFoldDB" id="A0A1J5SFU3"/>
<keyword evidence="2" id="KW-1003">Cell membrane</keyword>
<dbReference type="GO" id="GO:0005886">
    <property type="term" value="C:plasma membrane"/>
    <property type="evidence" value="ECO:0007669"/>
    <property type="project" value="UniProtKB-SubCell"/>
</dbReference>
<dbReference type="PANTHER" id="PTHR30086:SF20">
    <property type="entry name" value="ARGININE EXPORTER PROTEIN ARGO-RELATED"/>
    <property type="match status" value="1"/>
</dbReference>
<reference evidence="7" key="1">
    <citation type="submission" date="2016-10" db="EMBL/GenBank/DDBJ databases">
        <title>Sequence of Gallionella enrichment culture.</title>
        <authorList>
            <person name="Poehlein A."/>
            <person name="Muehling M."/>
            <person name="Daniel R."/>
        </authorList>
    </citation>
    <scope>NUCLEOTIDE SEQUENCE</scope>
</reference>
<proteinExistence type="predicted"/>
<keyword evidence="4 6" id="KW-1133">Transmembrane helix</keyword>
<protein>
    <submittedName>
        <fullName evidence="7">Arginine exporter protein ArgO</fullName>
    </submittedName>
</protein>
<evidence type="ECO:0000313" key="7">
    <source>
        <dbReference type="EMBL" id="OIR07313.1"/>
    </source>
</evidence>
<evidence type="ECO:0000256" key="2">
    <source>
        <dbReference type="ARBA" id="ARBA00022475"/>
    </source>
</evidence>
<dbReference type="InterPro" id="IPR001123">
    <property type="entry name" value="LeuE-type"/>
</dbReference>
<dbReference type="Pfam" id="PF01810">
    <property type="entry name" value="LysE"/>
    <property type="match status" value="1"/>
</dbReference>
<keyword evidence="3 6" id="KW-0812">Transmembrane</keyword>
<evidence type="ECO:0000256" key="1">
    <source>
        <dbReference type="ARBA" id="ARBA00004651"/>
    </source>
</evidence>
<evidence type="ECO:0000256" key="5">
    <source>
        <dbReference type="ARBA" id="ARBA00023136"/>
    </source>
</evidence>
<evidence type="ECO:0000256" key="6">
    <source>
        <dbReference type="SAM" id="Phobius"/>
    </source>
</evidence>
<feature type="transmembrane region" description="Helical" evidence="6">
    <location>
        <begin position="113"/>
        <end position="140"/>
    </location>
</feature>
<feature type="transmembrane region" description="Helical" evidence="6">
    <location>
        <begin position="39"/>
        <end position="60"/>
    </location>
</feature>
<feature type="transmembrane region" description="Helical" evidence="6">
    <location>
        <begin position="6"/>
        <end position="27"/>
    </location>
</feature>
<dbReference type="EMBL" id="MLJW01000038">
    <property type="protein sequence ID" value="OIR07313.1"/>
    <property type="molecule type" value="Genomic_DNA"/>
</dbReference>
<feature type="transmembrane region" description="Helical" evidence="6">
    <location>
        <begin position="72"/>
        <end position="92"/>
    </location>
</feature>
<feature type="transmembrane region" description="Helical" evidence="6">
    <location>
        <begin position="187"/>
        <end position="208"/>
    </location>
</feature>
<gene>
    <name evidence="7" type="primary">argO_1</name>
    <name evidence="7" type="ORF">GALL_105690</name>
</gene>
<comment type="caution">
    <text evidence="7">The sequence shown here is derived from an EMBL/GenBank/DDBJ whole genome shotgun (WGS) entry which is preliminary data.</text>
</comment>
<dbReference type="GO" id="GO:0015171">
    <property type="term" value="F:amino acid transmembrane transporter activity"/>
    <property type="evidence" value="ECO:0007669"/>
    <property type="project" value="TreeGrafter"/>
</dbReference>
<organism evidence="7">
    <name type="scientific">mine drainage metagenome</name>
    <dbReference type="NCBI Taxonomy" id="410659"/>
    <lineage>
        <taxon>unclassified sequences</taxon>
        <taxon>metagenomes</taxon>
        <taxon>ecological metagenomes</taxon>
    </lineage>
</organism>
<dbReference type="PANTHER" id="PTHR30086">
    <property type="entry name" value="ARGININE EXPORTER PROTEIN ARGO"/>
    <property type="match status" value="1"/>
</dbReference>
<evidence type="ECO:0000256" key="3">
    <source>
        <dbReference type="ARBA" id="ARBA00022692"/>
    </source>
</evidence>
<feature type="transmembrane region" description="Helical" evidence="6">
    <location>
        <begin position="152"/>
        <end position="175"/>
    </location>
</feature>
<evidence type="ECO:0000256" key="4">
    <source>
        <dbReference type="ARBA" id="ARBA00022989"/>
    </source>
</evidence>
<comment type="subcellular location">
    <subcellularLocation>
        <location evidence="1">Cell membrane</location>
        <topology evidence="1">Multi-pass membrane protein</topology>
    </subcellularLocation>
</comment>
<sequence length="211" mass="22225">MILLLLKGFVIGFAIAAPIGPVGLLCIRRSIADGRLVGFITGLGAAVADATMAVVAAFGVKPIIDFLLGHRTAFEFAGGVILVGMGLAAMRVKPPTKSTQSVGPIHAPNFTRAFLSTIALTYANPVTIFSLLGIFTAFGVALKTEGWVEPAWLVSGVFLGSTAWWFVLSFFAGWFGRKLNTKLLRTINIATGALLLLFGLYQLGAGIVRIG</sequence>
<keyword evidence="5 6" id="KW-0472">Membrane</keyword>
<name>A0A1J5SFU3_9ZZZZ</name>
<accession>A0A1J5SFU3</accession>